<evidence type="ECO:0000313" key="2">
    <source>
        <dbReference type="Proteomes" id="UP000298484"/>
    </source>
</evidence>
<sequence length="168" mass="19827">MGKKKKRGHYCIACGRSRPNEKFGGKGHRQHLCKDCKSKGKKAYNPSTPEYDRECSRLSKAIKNCVILYTEELDFFLFQYQNERYITTGDFWSEVFVYHPNEIQKFASAEFLQVNDALQEVLFKKYDETMENGLILDYDDVMENEEHLDISKKRRQYLEVIVSLKTLV</sequence>
<comment type="caution">
    <text evidence="1">The sequence shown here is derived from an EMBL/GenBank/DDBJ whole genome shotgun (WGS) entry which is preliminary data.</text>
</comment>
<gene>
    <name evidence="1" type="ORF">E4U82_10725</name>
</gene>
<dbReference type="RefSeq" id="WP_135110196.1">
    <property type="nucleotide sequence ID" value="NZ_SRHY01000016.1"/>
</dbReference>
<reference evidence="1 2" key="1">
    <citation type="submission" date="2019-03" db="EMBL/GenBank/DDBJ databases">
        <title>Genome sequence of Lentibacillus salicampi ATCC BAA-719.</title>
        <authorList>
            <person name="Maclea K.S."/>
            <person name="Simoes Junior M."/>
        </authorList>
    </citation>
    <scope>NUCLEOTIDE SEQUENCE [LARGE SCALE GENOMIC DNA]</scope>
    <source>
        <strain evidence="1 2">ATCC BAA-719</strain>
    </source>
</reference>
<protein>
    <submittedName>
        <fullName evidence="1">Uncharacterized protein</fullName>
    </submittedName>
</protein>
<name>A0A4Y9AEE6_9BACI</name>
<dbReference type="OrthoDB" id="9801315at2"/>
<dbReference type="EMBL" id="SRHY01000016">
    <property type="protein sequence ID" value="TFJ92751.1"/>
    <property type="molecule type" value="Genomic_DNA"/>
</dbReference>
<accession>A0A4Y9AEE6</accession>
<keyword evidence="2" id="KW-1185">Reference proteome</keyword>
<dbReference type="Proteomes" id="UP000298484">
    <property type="component" value="Unassembled WGS sequence"/>
</dbReference>
<dbReference type="AlphaFoldDB" id="A0A4Y9AEE6"/>
<proteinExistence type="predicted"/>
<evidence type="ECO:0000313" key="1">
    <source>
        <dbReference type="EMBL" id="TFJ92751.1"/>
    </source>
</evidence>
<organism evidence="1 2">
    <name type="scientific">Lentibacillus salicampi</name>
    <dbReference type="NCBI Taxonomy" id="175306"/>
    <lineage>
        <taxon>Bacteria</taxon>
        <taxon>Bacillati</taxon>
        <taxon>Bacillota</taxon>
        <taxon>Bacilli</taxon>
        <taxon>Bacillales</taxon>
        <taxon>Bacillaceae</taxon>
        <taxon>Lentibacillus</taxon>
    </lineage>
</organism>